<evidence type="ECO:0000313" key="2">
    <source>
        <dbReference type="Proteomes" id="UP000288805"/>
    </source>
</evidence>
<protein>
    <submittedName>
        <fullName evidence="1">Uncharacterized protein</fullName>
    </submittedName>
</protein>
<reference evidence="1 2" key="1">
    <citation type="journal article" date="2018" name="PLoS Genet.">
        <title>Population sequencing reveals clonal diversity and ancestral inbreeding in the grapevine cultivar Chardonnay.</title>
        <authorList>
            <person name="Roach M.J."/>
            <person name="Johnson D.L."/>
            <person name="Bohlmann J."/>
            <person name="van Vuuren H.J."/>
            <person name="Jones S.J."/>
            <person name="Pretorius I.S."/>
            <person name="Schmidt S.A."/>
            <person name="Borneman A.R."/>
        </authorList>
    </citation>
    <scope>NUCLEOTIDE SEQUENCE [LARGE SCALE GENOMIC DNA]</scope>
    <source>
        <strain evidence="2">cv. Chardonnay</strain>
        <tissue evidence="1">Leaf</tissue>
    </source>
</reference>
<dbReference type="Proteomes" id="UP000288805">
    <property type="component" value="Unassembled WGS sequence"/>
</dbReference>
<dbReference type="Pfam" id="PF04788">
    <property type="entry name" value="DUF620"/>
    <property type="match status" value="1"/>
</dbReference>
<dbReference type="AlphaFoldDB" id="A0A438I0G1"/>
<evidence type="ECO:0000313" key="1">
    <source>
        <dbReference type="EMBL" id="RVW90187.1"/>
    </source>
</evidence>
<dbReference type="PANTHER" id="PTHR31300">
    <property type="entry name" value="LIPASE"/>
    <property type="match status" value="1"/>
</dbReference>
<accession>A0A438I0G1</accession>
<organism evidence="1 2">
    <name type="scientific">Vitis vinifera</name>
    <name type="common">Grape</name>
    <dbReference type="NCBI Taxonomy" id="29760"/>
    <lineage>
        <taxon>Eukaryota</taxon>
        <taxon>Viridiplantae</taxon>
        <taxon>Streptophyta</taxon>
        <taxon>Embryophyta</taxon>
        <taxon>Tracheophyta</taxon>
        <taxon>Spermatophyta</taxon>
        <taxon>Magnoliopsida</taxon>
        <taxon>eudicotyledons</taxon>
        <taxon>Gunneridae</taxon>
        <taxon>Pentapetalae</taxon>
        <taxon>rosids</taxon>
        <taxon>Vitales</taxon>
        <taxon>Vitaceae</taxon>
        <taxon>Viteae</taxon>
        <taxon>Vitis</taxon>
    </lineage>
</organism>
<dbReference type="InterPro" id="IPR006873">
    <property type="entry name" value="DUF620"/>
</dbReference>
<sequence>MNPDMWYVELAVKGSKGLDRRTIASMFADARCIRENKINSEDRFIIKLCVDPQTLNARNEGPIEILRHVLFDYFSQKTGLLVHLEGSHFTLIQSNGGDVVY</sequence>
<proteinExistence type="predicted"/>
<gene>
    <name evidence="1" type="ORF">CK203_041994</name>
</gene>
<dbReference type="EMBL" id="QGNW01000157">
    <property type="protein sequence ID" value="RVW90187.1"/>
    <property type="molecule type" value="Genomic_DNA"/>
</dbReference>
<comment type="caution">
    <text evidence="1">The sequence shown here is derived from an EMBL/GenBank/DDBJ whole genome shotgun (WGS) entry which is preliminary data.</text>
</comment>
<dbReference type="PANTHER" id="PTHR31300:SF2">
    <property type="entry name" value="LIPASE-LIKE PROTEIN"/>
    <property type="match status" value="1"/>
</dbReference>
<name>A0A438I0G1_VITVI</name>